<dbReference type="AlphaFoldDB" id="D9PWA4"/>
<evidence type="ECO:0000313" key="2">
    <source>
        <dbReference type="EMBL" id="ADL58502.1"/>
    </source>
</evidence>
<dbReference type="EMBL" id="CP001710">
    <property type="protein sequence ID" value="ADL58502.1"/>
    <property type="molecule type" value="Genomic_DNA"/>
</dbReference>
<protein>
    <recommendedName>
        <fullName evidence="4">DUF2085 domain-containing protein</fullName>
    </recommendedName>
</protein>
<evidence type="ECO:0000256" key="1">
    <source>
        <dbReference type="SAM" id="Phobius"/>
    </source>
</evidence>
<organism evidence="2 3">
    <name type="scientific">Methanothermobacter marburgensis (strain ATCC BAA-927 / DSM 2133 / JCM 14651 / NBRC 100331 / OCM 82 / Marburg)</name>
    <name type="common">Methanobacterium thermoautotrophicum</name>
    <dbReference type="NCBI Taxonomy" id="79929"/>
    <lineage>
        <taxon>Archaea</taxon>
        <taxon>Methanobacteriati</taxon>
        <taxon>Methanobacteriota</taxon>
        <taxon>Methanomada group</taxon>
        <taxon>Methanobacteria</taxon>
        <taxon>Methanobacteriales</taxon>
        <taxon>Methanobacteriaceae</taxon>
        <taxon>Methanothermobacter</taxon>
    </lineage>
</organism>
<sequence>MKLKYLCHRKPERTFSVRGHYFPVCSRCTGIYMGAFAYFLYAYLTVIEYDITLIIVALLMMVPTFLDGFTQLLGYRESNNLLRFSTGLAAGVGMGILTKALKYFILHL</sequence>
<feature type="transmembrane region" description="Helical" evidence="1">
    <location>
        <begin position="49"/>
        <end position="69"/>
    </location>
</feature>
<dbReference type="KEGG" id="mmg:MTBMA_c09070"/>
<keyword evidence="1" id="KW-0812">Transmembrane</keyword>
<dbReference type="PaxDb" id="79929-MTBMA_c09070"/>
<reference key="1">
    <citation type="submission" date="2009-08" db="EMBL/GenBank/DDBJ databases">
        <title>The genome sequence of Methanothermobacter marburgensis.</title>
        <authorList>
            <person name="Kaster A."/>
            <person name="Seedorf H."/>
            <person name="Goenrich M."/>
            <person name="Wiezer A."/>
            <person name="Liesegang H."/>
            <person name="Thauer R."/>
            <person name="Gottschalk G."/>
        </authorList>
    </citation>
    <scope>NUCLEOTIDE SEQUENCE</scope>
    <source>
        <strain>Marburg</strain>
    </source>
</reference>
<name>D9PWA4_METTM</name>
<dbReference type="RefSeq" id="WP_013295726.1">
    <property type="nucleotide sequence ID" value="NC_014408.1"/>
</dbReference>
<feature type="transmembrane region" description="Helical" evidence="1">
    <location>
        <begin position="21"/>
        <end position="43"/>
    </location>
</feature>
<dbReference type="GeneID" id="77399683"/>
<gene>
    <name evidence="2" type="ordered locus">MTBMA_c09070</name>
</gene>
<dbReference type="OrthoDB" id="65798at2157"/>
<dbReference type="Pfam" id="PF09858">
    <property type="entry name" value="DUF2085"/>
    <property type="match status" value="1"/>
</dbReference>
<dbReference type="GeneID" id="9704615"/>
<dbReference type="STRING" id="79929.MTBMA_c09070"/>
<reference evidence="2 3" key="2">
    <citation type="journal article" date="2010" name="J. Bacteriol.">
        <title>Complete genome sequence of Methanothermobacter marburgensis, a methanoarchaeon model organism.</title>
        <authorList>
            <person name="Liesegang H."/>
            <person name="Kaster A.K."/>
            <person name="Wiezer A."/>
            <person name="Goenrich M."/>
            <person name="Wollherr A."/>
            <person name="Seedorf H."/>
            <person name="Gottschalk G."/>
            <person name="Thauer R.K."/>
        </authorList>
    </citation>
    <scope>NUCLEOTIDE SEQUENCE [LARGE SCALE GENOMIC DNA]</scope>
    <source>
        <strain evidence="3">ATCC BAA-927 / DSM 2133 / JCM 14651 / NBRC 100331 / OCM 82 / Marburg</strain>
    </source>
</reference>
<evidence type="ECO:0000313" key="3">
    <source>
        <dbReference type="Proteomes" id="UP000000345"/>
    </source>
</evidence>
<proteinExistence type="predicted"/>
<evidence type="ECO:0008006" key="4">
    <source>
        <dbReference type="Google" id="ProtNLM"/>
    </source>
</evidence>
<dbReference type="HOGENOM" id="CLU_154418_0_0_2"/>
<keyword evidence="1" id="KW-0472">Membrane</keyword>
<accession>D9PWA4</accession>
<keyword evidence="3" id="KW-1185">Reference proteome</keyword>
<keyword evidence="1" id="KW-1133">Transmembrane helix</keyword>
<feature type="transmembrane region" description="Helical" evidence="1">
    <location>
        <begin position="81"/>
        <end position="105"/>
    </location>
</feature>
<dbReference type="Proteomes" id="UP000000345">
    <property type="component" value="Chromosome"/>
</dbReference>
<dbReference type="InterPro" id="IPR019206">
    <property type="entry name" value="DUF2085_TM"/>
</dbReference>